<sequence length="281" mass="30611">MTKYRVDVYADTICPWCYINKRSIDTAIKNHQAQHPEDEFDVVWRPYMLYPNAKVSAYNKKDSFLLKFGPTAADVLDRVQRVGSSHGLTFTWEGRTGSTRDSHKLILLAASQDAASSSSNHTPSPPLSPPPTTSGDSPPLGPCAIPTSSHDADPRPESVDVNPRPALRHDGLTTTHPLTSKQNAVTEAILSGALTRNQDISSREFLVPIALAHGLAGTAEEVLRYLDSEEANVRVDAEMARARVEIGVTAVPSVVVNGRYRVGGMQEPGVFGGLFERIRAR</sequence>
<evidence type="ECO:0000313" key="4">
    <source>
        <dbReference type="Proteomes" id="UP001321760"/>
    </source>
</evidence>
<reference evidence="3" key="2">
    <citation type="submission" date="2023-05" db="EMBL/GenBank/DDBJ databases">
        <authorList>
            <consortium name="Lawrence Berkeley National Laboratory"/>
            <person name="Steindorff A."/>
            <person name="Hensen N."/>
            <person name="Bonometti L."/>
            <person name="Westerberg I."/>
            <person name="Brannstrom I.O."/>
            <person name="Guillou S."/>
            <person name="Cros-Aarteil S."/>
            <person name="Calhoun S."/>
            <person name="Haridas S."/>
            <person name="Kuo A."/>
            <person name="Mondo S."/>
            <person name="Pangilinan J."/>
            <person name="Riley R."/>
            <person name="Labutti K."/>
            <person name="Andreopoulos B."/>
            <person name="Lipzen A."/>
            <person name="Chen C."/>
            <person name="Yanf M."/>
            <person name="Daum C."/>
            <person name="Ng V."/>
            <person name="Clum A."/>
            <person name="Ohm R."/>
            <person name="Martin F."/>
            <person name="Silar P."/>
            <person name="Natvig D."/>
            <person name="Lalanne C."/>
            <person name="Gautier V."/>
            <person name="Ament-Velasquez S.L."/>
            <person name="Kruys A."/>
            <person name="Hutchinson M.I."/>
            <person name="Powell A.J."/>
            <person name="Barry K."/>
            <person name="Miller A.N."/>
            <person name="Grigoriev I.V."/>
            <person name="Debuchy R."/>
            <person name="Gladieux P."/>
            <person name="Thoren M.H."/>
            <person name="Johannesson H."/>
        </authorList>
    </citation>
    <scope>NUCLEOTIDE SEQUENCE</scope>
    <source>
        <strain evidence="3">PSN243</strain>
    </source>
</reference>
<protein>
    <recommendedName>
        <fullName evidence="2">DSBA-like thioredoxin domain-containing protein</fullName>
    </recommendedName>
</protein>
<dbReference type="PANTHER" id="PTHR13887:SF41">
    <property type="entry name" value="THIOREDOXIN SUPERFAMILY PROTEIN"/>
    <property type="match status" value="1"/>
</dbReference>
<organism evidence="3 4">
    <name type="scientific">Podospora aff. communis PSN243</name>
    <dbReference type="NCBI Taxonomy" id="3040156"/>
    <lineage>
        <taxon>Eukaryota</taxon>
        <taxon>Fungi</taxon>
        <taxon>Dikarya</taxon>
        <taxon>Ascomycota</taxon>
        <taxon>Pezizomycotina</taxon>
        <taxon>Sordariomycetes</taxon>
        <taxon>Sordariomycetidae</taxon>
        <taxon>Sordariales</taxon>
        <taxon>Podosporaceae</taxon>
        <taxon>Podospora</taxon>
    </lineage>
</organism>
<proteinExistence type="predicted"/>
<dbReference type="Proteomes" id="UP001321760">
    <property type="component" value="Unassembled WGS sequence"/>
</dbReference>
<feature type="domain" description="DSBA-like thioredoxin" evidence="2">
    <location>
        <begin position="180"/>
        <end position="266"/>
    </location>
</feature>
<feature type="region of interest" description="Disordered" evidence="1">
    <location>
        <begin position="111"/>
        <end position="177"/>
    </location>
</feature>
<dbReference type="SUPFAM" id="SSF52833">
    <property type="entry name" value="Thioredoxin-like"/>
    <property type="match status" value="1"/>
</dbReference>
<evidence type="ECO:0000256" key="1">
    <source>
        <dbReference type="SAM" id="MobiDB-lite"/>
    </source>
</evidence>
<evidence type="ECO:0000313" key="3">
    <source>
        <dbReference type="EMBL" id="KAK4453869.1"/>
    </source>
</evidence>
<name>A0AAV9H122_9PEZI</name>
<feature type="compositionally biased region" description="Low complexity" evidence="1">
    <location>
        <begin position="111"/>
        <end position="122"/>
    </location>
</feature>
<feature type="domain" description="DSBA-like thioredoxin" evidence="2">
    <location>
        <begin position="5"/>
        <end position="115"/>
    </location>
</feature>
<feature type="compositionally biased region" description="Pro residues" evidence="1">
    <location>
        <begin position="123"/>
        <end position="132"/>
    </location>
</feature>
<dbReference type="CDD" id="cd03024">
    <property type="entry name" value="DsbA_FrnE"/>
    <property type="match status" value="1"/>
</dbReference>
<evidence type="ECO:0000259" key="2">
    <source>
        <dbReference type="Pfam" id="PF01323"/>
    </source>
</evidence>
<dbReference type="AlphaFoldDB" id="A0AAV9H122"/>
<dbReference type="Gene3D" id="3.40.30.10">
    <property type="entry name" value="Glutaredoxin"/>
    <property type="match status" value="2"/>
</dbReference>
<dbReference type="InterPro" id="IPR001853">
    <property type="entry name" value="DSBA-like_thioredoxin_dom"/>
</dbReference>
<dbReference type="PANTHER" id="PTHR13887">
    <property type="entry name" value="GLUTATHIONE S-TRANSFERASE KAPPA"/>
    <property type="match status" value="1"/>
</dbReference>
<keyword evidence="4" id="KW-1185">Reference proteome</keyword>
<reference evidence="3" key="1">
    <citation type="journal article" date="2023" name="Mol. Phylogenet. Evol.">
        <title>Genome-scale phylogeny and comparative genomics of the fungal order Sordariales.</title>
        <authorList>
            <person name="Hensen N."/>
            <person name="Bonometti L."/>
            <person name="Westerberg I."/>
            <person name="Brannstrom I.O."/>
            <person name="Guillou S."/>
            <person name="Cros-Aarteil S."/>
            <person name="Calhoun S."/>
            <person name="Haridas S."/>
            <person name="Kuo A."/>
            <person name="Mondo S."/>
            <person name="Pangilinan J."/>
            <person name="Riley R."/>
            <person name="LaButti K."/>
            <person name="Andreopoulos B."/>
            <person name="Lipzen A."/>
            <person name="Chen C."/>
            <person name="Yan M."/>
            <person name="Daum C."/>
            <person name="Ng V."/>
            <person name="Clum A."/>
            <person name="Steindorff A."/>
            <person name="Ohm R.A."/>
            <person name="Martin F."/>
            <person name="Silar P."/>
            <person name="Natvig D.O."/>
            <person name="Lalanne C."/>
            <person name="Gautier V."/>
            <person name="Ament-Velasquez S.L."/>
            <person name="Kruys A."/>
            <person name="Hutchinson M.I."/>
            <person name="Powell A.J."/>
            <person name="Barry K."/>
            <person name="Miller A.N."/>
            <person name="Grigoriev I.V."/>
            <person name="Debuchy R."/>
            <person name="Gladieux P."/>
            <person name="Hiltunen Thoren M."/>
            <person name="Johannesson H."/>
        </authorList>
    </citation>
    <scope>NUCLEOTIDE SEQUENCE</scope>
    <source>
        <strain evidence="3">PSN243</strain>
    </source>
</reference>
<comment type="caution">
    <text evidence="3">The sequence shown here is derived from an EMBL/GenBank/DDBJ whole genome shotgun (WGS) entry which is preliminary data.</text>
</comment>
<dbReference type="InterPro" id="IPR036249">
    <property type="entry name" value="Thioredoxin-like_sf"/>
</dbReference>
<dbReference type="GO" id="GO:0016491">
    <property type="term" value="F:oxidoreductase activity"/>
    <property type="evidence" value="ECO:0007669"/>
    <property type="project" value="InterPro"/>
</dbReference>
<dbReference type="EMBL" id="MU865918">
    <property type="protein sequence ID" value="KAK4453869.1"/>
    <property type="molecule type" value="Genomic_DNA"/>
</dbReference>
<accession>A0AAV9H122</accession>
<gene>
    <name evidence="3" type="ORF">QBC34DRAFT_375684</name>
</gene>
<dbReference type="Pfam" id="PF01323">
    <property type="entry name" value="DSBA"/>
    <property type="match status" value="2"/>
</dbReference>